<dbReference type="Proteomes" id="UP000735302">
    <property type="component" value="Unassembled WGS sequence"/>
</dbReference>
<evidence type="ECO:0000313" key="2">
    <source>
        <dbReference type="EMBL" id="GFO08382.1"/>
    </source>
</evidence>
<feature type="compositionally biased region" description="Basic and acidic residues" evidence="1">
    <location>
        <begin position="17"/>
        <end position="32"/>
    </location>
</feature>
<reference evidence="2 3" key="1">
    <citation type="journal article" date="2021" name="Elife">
        <title>Chloroplast acquisition without the gene transfer in kleptoplastic sea slugs, Plakobranchus ocellatus.</title>
        <authorList>
            <person name="Maeda T."/>
            <person name="Takahashi S."/>
            <person name="Yoshida T."/>
            <person name="Shimamura S."/>
            <person name="Takaki Y."/>
            <person name="Nagai Y."/>
            <person name="Toyoda A."/>
            <person name="Suzuki Y."/>
            <person name="Arimoto A."/>
            <person name="Ishii H."/>
            <person name="Satoh N."/>
            <person name="Nishiyama T."/>
            <person name="Hasebe M."/>
            <person name="Maruyama T."/>
            <person name="Minagawa J."/>
            <person name="Obokata J."/>
            <person name="Shigenobu S."/>
        </authorList>
    </citation>
    <scope>NUCLEOTIDE SEQUENCE [LARGE SCALE GENOMIC DNA]</scope>
</reference>
<accession>A0AAV4AN79</accession>
<organism evidence="2 3">
    <name type="scientific">Plakobranchus ocellatus</name>
    <dbReference type="NCBI Taxonomy" id="259542"/>
    <lineage>
        <taxon>Eukaryota</taxon>
        <taxon>Metazoa</taxon>
        <taxon>Spiralia</taxon>
        <taxon>Lophotrochozoa</taxon>
        <taxon>Mollusca</taxon>
        <taxon>Gastropoda</taxon>
        <taxon>Heterobranchia</taxon>
        <taxon>Euthyneura</taxon>
        <taxon>Panpulmonata</taxon>
        <taxon>Sacoglossa</taxon>
        <taxon>Placobranchoidea</taxon>
        <taxon>Plakobranchidae</taxon>
        <taxon>Plakobranchus</taxon>
    </lineage>
</organism>
<feature type="compositionally biased region" description="Basic residues" evidence="1">
    <location>
        <begin position="33"/>
        <end position="45"/>
    </location>
</feature>
<protein>
    <submittedName>
        <fullName evidence="2">Uncharacterized protein</fullName>
    </submittedName>
</protein>
<dbReference type="AlphaFoldDB" id="A0AAV4AN79"/>
<comment type="caution">
    <text evidence="2">The sequence shown here is derived from an EMBL/GenBank/DDBJ whole genome shotgun (WGS) entry which is preliminary data.</text>
</comment>
<evidence type="ECO:0000256" key="1">
    <source>
        <dbReference type="SAM" id="MobiDB-lite"/>
    </source>
</evidence>
<proteinExistence type="predicted"/>
<feature type="region of interest" description="Disordered" evidence="1">
    <location>
        <begin position="1"/>
        <end position="46"/>
    </location>
</feature>
<evidence type="ECO:0000313" key="3">
    <source>
        <dbReference type="Proteomes" id="UP000735302"/>
    </source>
</evidence>
<gene>
    <name evidence="2" type="ORF">PoB_003488700</name>
</gene>
<name>A0AAV4AN79_9GAST</name>
<dbReference type="EMBL" id="BLXT01003952">
    <property type="protein sequence ID" value="GFO08382.1"/>
    <property type="molecule type" value="Genomic_DNA"/>
</dbReference>
<keyword evidence="3" id="KW-1185">Reference proteome</keyword>
<sequence>MMSGHDEASLNPLGRQTSDKDGRDGSFEESYKKSRRNKETRKKRTTTMGSWNVRTLKEIGTFYLLIRELSHQKVNIT</sequence>